<dbReference type="PANTHER" id="PTHR33157:SF5">
    <property type="entry name" value="OS09G0314100 PROTEIN"/>
    <property type="match status" value="1"/>
</dbReference>
<dbReference type="Gramene" id="TVU09102">
    <property type="protein sequence ID" value="TVU09102"/>
    <property type="gene ID" value="EJB05_42543"/>
</dbReference>
<dbReference type="OrthoDB" id="690158at2759"/>
<sequence length="411" mass="48088">MLTLMRKPHKEPGSDCRRVNSHKQRKKMHLLKKKMHLPKKSQQPQPEEGSQGPKQNWPRLCEVPRWLLNQVVGVILKREYPGLVEDTDRHGVVLRKRPVLEWADYFIKEDDLRMTNAYRVLSEFWRLFEVRNEDKPEADRVLDKYLRKRVRDMVYQGRVDSVKKYYHTKYGQTLKDKQARPIELEYEEYKIGQLEWCNDEVWPYICRYWCTTEFKLKWKRGQECRLSCEDPAQNRGGSRPFSETQQVLAFKYGPEKATLINTFAVMKSGMRNVDSSGNSGLVRSCKAQKRMDDYITGVRRAAHPEHEGEGHEELEEEEQEQEQEQVVNGPVLYNISGGTPHGRLAIAHGAVRAADVRAAAKEKSVRPSNSMSFQSMARENAHLRRECARLTQESRDNAMRQEKQQLTTDLL</sequence>
<feature type="region of interest" description="Disordered" evidence="1">
    <location>
        <begin position="1"/>
        <end position="56"/>
    </location>
</feature>
<evidence type="ECO:0000313" key="2">
    <source>
        <dbReference type="EMBL" id="TVU09102.1"/>
    </source>
</evidence>
<accession>A0A5J9TCQ5</accession>
<gene>
    <name evidence="2" type="ORF">EJB05_42543</name>
</gene>
<evidence type="ECO:0000313" key="3">
    <source>
        <dbReference type="Proteomes" id="UP000324897"/>
    </source>
</evidence>
<dbReference type="GO" id="GO:0032196">
    <property type="term" value="P:transposition"/>
    <property type="evidence" value="ECO:0007669"/>
    <property type="project" value="InterPro"/>
</dbReference>
<feature type="compositionally biased region" description="Basic and acidic residues" evidence="1">
    <location>
        <begin position="302"/>
        <end position="311"/>
    </location>
</feature>
<keyword evidence="3" id="KW-1185">Reference proteome</keyword>
<dbReference type="EMBL" id="RWGY01000039">
    <property type="protein sequence ID" value="TVU09102.1"/>
    <property type="molecule type" value="Genomic_DNA"/>
</dbReference>
<protein>
    <recommendedName>
        <fullName evidence="4">Transposase-associated domain-containing protein</fullName>
    </recommendedName>
</protein>
<comment type="caution">
    <text evidence="2">The sequence shown here is derived from an EMBL/GenBank/DDBJ whole genome shotgun (WGS) entry which is preliminary data.</text>
</comment>
<dbReference type="InterPro" id="IPR039266">
    <property type="entry name" value="EN-1/SPM"/>
</dbReference>
<feature type="compositionally biased region" description="Basic residues" evidence="1">
    <location>
        <begin position="19"/>
        <end position="39"/>
    </location>
</feature>
<organism evidence="2 3">
    <name type="scientific">Eragrostis curvula</name>
    <name type="common">weeping love grass</name>
    <dbReference type="NCBI Taxonomy" id="38414"/>
    <lineage>
        <taxon>Eukaryota</taxon>
        <taxon>Viridiplantae</taxon>
        <taxon>Streptophyta</taxon>
        <taxon>Embryophyta</taxon>
        <taxon>Tracheophyta</taxon>
        <taxon>Spermatophyta</taxon>
        <taxon>Magnoliopsida</taxon>
        <taxon>Liliopsida</taxon>
        <taxon>Poales</taxon>
        <taxon>Poaceae</taxon>
        <taxon>PACMAD clade</taxon>
        <taxon>Chloridoideae</taxon>
        <taxon>Eragrostideae</taxon>
        <taxon>Eragrostidinae</taxon>
        <taxon>Eragrostis</taxon>
    </lineage>
</organism>
<dbReference type="PANTHER" id="PTHR33157">
    <property type="entry name" value="AUTONOMOUS TRANSPOSABLE ELEMENT EN-1 MOSAIC PROTEIN-RELATED"/>
    <property type="match status" value="1"/>
</dbReference>
<name>A0A5J9TCQ5_9POAL</name>
<reference evidence="2 3" key="1">
    <citation type="journal article" date="2019" name="Sci. Rep.">
        <title>A high-quality genome of Eragrostis curvula grass provides insights into Poaceae evolution and supports new strategies to enhance forage quality.</title>
        <authorList>
            <person name="Carballo J."/>
            <person name="Santos B.A.C.M."/>
            <person name="Zappacosta D."/>
            <person name="Garbus I."/>
            <person name="Selva J.P."/>
            <person name="Gallo C.A."/>
            <person name="Diaz A."/>
            <person name="Albertini E."/>
            <person name="Caccamo M."/>
            <person name="Echenique V."/>
        </authorList>
    </citation>
    <scope>NUCLEOTIDE SEQUENCE [LARGE SCALE GENOMIC DNA]</scope>
    <source>
        <strain evidence="3">cv. Victoria</strain>
        <tissue evidence="2">Leaf</tissue>
    </source>
</reference>
<feature type="region of interest" description="Disordered" evidence="1">
    <location>
        <begin position="392"/>
        <end position="411"/>
    </location>
</feature>
<feature type="region of interest" description="Disordered" evidence="1">
    <location>
        <begin position="302"/>
        <end position="322"/>
    </location>
</feature>
<feature type="compositionally biased region" description="Acidic residues" evidence="1">
    <location>
        <begin position="312"/>
        <end position="322"/>
    </location>
</feature>
<feature type="compositionally biased region" description="Basic and acidic residues" evidence="1">
    <location>
        <begin position="392"/>
        <end position="403"/>
    </location>
</feature>
<evidence type="ECO:0008006" key="4">
    <source>
        <dbReference type="Google" id="ProtNLM"/>
    </source>
</evidence>
<dbReference type="AlphaFoldDB" id="A0A5J9TCQ5"/>
<feature type="non-terminal residue" evidence="2">
    <location>
        <position position="411"/>
    </location>
</feature>
<feature type="compositionally biased region" description="Low complexity" evidence="1">
    <location>
        <begin position="40"/>
        <end position="55"/>
    </location>
</feature>
<dbReference type="Proteomes" id="UP000324897">
    <property type="component" value="Chromosome 3"/>
</dbReference>
<proteinExistence type="predicted"/>
<evidence type="ECO:0000256" key="1">
    <source>
        <dbReference type="SAM" id="MobiDB-lite"/>
    </source>
</evidence>